<dbReference type="NCBIfam" id="TIGR01352">
    <property type="entry name" value="tonB_Cterm"/>
    <property type="match status" value="1"/>
</dbReference>
<dbReference type="GO" id="GO:0005886">
    <property type="term" value="C:plasma membrane"/>
    <property type="evidence" value="ECO:0007669"/>
    <property type="project" value="UniProtKB-SubCell"/>
</dbReference>
<feature type="compositionally biased region" description="Basic and acidic residues" evidence="11">
    <location>
        <begin position="58"/>
        <end position="89"/>
    </location>
</feature>
<dbReference type="InterPro" id="IPR003538">
    <property type="entry name" value="TonB"/>
</dbReference>
<gene>
    <name evidence="13" type="ORF">F907_02850</name>
    <name evidence="14" type="ORF">FPV60_11560</name>
</gene>
<dbReference type="PANTHER" id="PTHR33446:SF2">
    <property type="entry name" value="PROTEIN TONB"/>
    <property type="match status" value="1"/>
</dbReference>
<dbReference type="GeneID" id="45416963"/>
<dbReference type="PRINTS" id="PR01374">
    <property type="entry name" value="TONBPROTEIN"/>
</dbReference>
<dbReference type="GO" id="GO:0030288">
    <property type="term" value="C:outer membrane-bounded periplasmic space"/>
    <property type="evidence" value="ECO:0007669"/>
    <property type="project" value="InterPro"/>
</dbReference>
<evidence type="ECO:0000256" key="1">
    <source>
        <dbReference type="ARBA" id="ARBA00004383"/>
    </source>
</evidence>
<keyword evidence="5 10" id="KW-0997">Cell inner membrane</keyword>
<keyword evidence="4 10" id="KW-1003">Cell membrane</keyword>
<accession>S3U7M9</accession>
<evidence type="ECO:0000256" key="5">
    <source>
        <dbReference type="ARBA" id="ARBA00022519"/>
    </source>
</evidence>
<dbReference type="GO" id="GO:0015891">
    <property type="term" value="P:siderophore transport"/>
    <property type="evidence" value="ECO:0007669"/>
    <property type="project" value="InterPro"/>
</dbReference>
<evidence type="ECO:0000256" key="8">
    <source>
        <dbReference type="ARBA" id="ARBA00022989"/>
    </source>
</evidence>
<dbReference type="GO" id="GO:0031992">
    <property type="term" value="F:energy transducer activity"/>
    <property type="evidence" value="ECO:0007669"/>
    <property type="project" value="InterPro"/>
</dbReference>
<keyword evidence="8 10" id="KW-1133">Transmembrane helix</keyword>
<dbReference type="InterPro" id="IPR051045">
    <property type="entry name" value="TonB-dependent_transducer"/>
</dbReference>
<dbReference type="EMBL" id="ATGK01000017">
    <property type="protein sequence ID" value="EPG35482.1"/>
    <property type="molecule type" value="Genomic_DNA"/>
</dbReference>
<evidence type="ECO:0000313" key="14">
    <source>
        <dbReference type="EMBL" id="TVT80934.1"/>
    </source>
</evidence>
<dbReference type="GO" id="GO:0055085">
    <property type="term" value="P:transmembrane transport"/>
    <property type="evidence" value="ECO:0007669"/>
    <property type="project" value="InterPro"/>
</dbReference>
<sequence>MSQSPATFNTPHPMKKKIIAALVAVVIGHVGVLWAVSHMKTIELKPVEKEPLKVKFVKIKEPPKPEPPKPKEKPKPEPKKEVKEVKVVEKPLPPPKKIEKVQQVKEAPKPVLQKTEPKVEPKVETKITTTVTEKVVEKPQPVQEVAKPQPAADPSPKRVSIGGSGVQWSRSPKLSVTAKDLDNQTRSVMVMIEADEKGKITNARVTRSSGLPSLDEKVLRAVRSAKFKPYMENGVAYPIRAEQPFDLSP</sequence>
<reference evidence="14 16" key="2">
    <citation type="submission" date="2019-07" db="EMBL/GenBank/DDBJ databases">
        <title>Draft Genome Sequence of the first blaOXA-58-Harboring Acinetobacter colistiniresistens clinical isolate from Brazil.</title>
        <authorList>
            <person name="Favaro L.S."/>
            <person name="Paula-Petroli S.B."/>
            <person name="Moura C.F."/>
            <person name="Tognim M.C.B."/>
            <person name="Venancio E.J."/>
            <person name="Yamada-Ogatta S.F."/>
            <person name="Carrara-Marroni F.E."/>
        </authorList>
    </citation>
    <scope>NUCLEOTIDE SEQUENCE [LARGE SCALE GENOMIC DNA]</scope>
    <source>
        <strain evidence="14 16">DL</strain>
    </source>
</reference>
<dbReference type="InterPro" id="IPR006260">
    <property type="entry name" value="TonB/TolA_C"/>
</dbReference>
<dbReference type="AlphaFoldDB" id="S3U7M9"/>
<evidence type="ECO:0000313" key="16">
    <source>
        <dbReference type="Proteomes" id="UP000316981"/>
    </source>
</evidence>
<keyword evidence="3 10" id="KW-0813">Transport</keyword>
<feature type="transmembrane region" description="Helical" evidence="10">
    <location>
        <begin position="18"/>
        <end position="36"/>
    </location>
</feature>
<dbReference type="PATRIC" id="fig|1217696.3.peg.2799"/>
<protein>
    <recommendedName>
        <fullName evidence="10">Protein TonB</fullName>
    </recommendedName>
</protein>
<evidence type="ECO:0000313" key="13">
    <source>
        <dbReference type="EMBL" id="EPG35482.1"/>
    </source>
</evidence>
<evidence type="ECO:0000259" key="12">
    <source>
        <dbReference type="PROSITE" id="PS52015"/>
    </source>
</evidence>
<dbReference type="PANTHER" id="PTHR33446">
    <property type="entry name" value="PROTEIN TONB-RELATED"/>
    <property type="match status" value="1"/>
</dbReference>
<comment type="similarity">
    <text evidence="2 10">Belongs to the TonB family.</text>
</comment>
<name>S3U7M9_9GAMM</name>
<keyword evidence="10" id="KW-0735">Signal-anchor</keyword>
<dbReference type="InterPro" id="IPR037682">
    <property type="entry name" value="TonB_C"/>
</dbReference>
<dbReference type="PROSITE" id="PS52015">
    <property type="entry name" value="TONB_CTD"/>
    <property type="match status" value="1"/>
</dbReference>
<dbReference type="Gene3D" id="3.30.1150.10">
    <property type="match status" value="1"/>
</dbReference>
<organism evidence="13 15">
    <name type="scientific">Acinetobacter colistiniresistens</name>
    <dbReference type="NCBI Taxonomy" id="280145"/>
    <lineage>
        <taxon>Bacteria</taxon>
        <taxon>Pseudomonadati</taxon>
        <taxon>Pseudomonadota</taxon>
        <taxon>Gammaproteobacteria</taxon>
        <taxon>Moraxellales</taxon>
        <taxon>Moraxellaceae</taxon>
        <taxon>Acinetobacter</taxon>
    </lineage>
</organism>
<dbReference type="Pfam" id="PF03544">
    <property type="entry name" value="TonB_C"/>
    <property type="match status" value="1"/>
</dbReference>
<dbReference type="SUPFAM" id="SSF74653">
    <property type="entry name" value="TolA/TonB C-terminal domain"/>
    <property type="match status" value="1"/>
</dbReference>
<evidence type="ECO:0000256" key="4">
    <source>
        <dbReference type="ARBA" id="ARBA00022475"/>
    </source>
</evidence>
<comment type="caution">
    <text evidence="13">The sequence shown here is derived from an EMBL/GenBank/DDBJ whole genome shotgun (WGS) entry which is preliminary data.</text>
</comment>
<feature type="region of interest" description="Disordered" evidence="11">
    <location>
        <begin position="138"/>
        <end position="171"/>
    </location>
</feature>
<keyword evidence="9 10" id="KW-0472">Membrane</keyword>
<evidence type="ECO:0000256" key="10">
    <source>
        <dbReference type="RuleBase" id="RU362123"/>
    </source>
</evidence>
<feature type="domain" description="TonB C-terminal" evidence="12">
    <location>
        <begin position="160"/>
        <end position="249"/>
    </location>
</feature>
<feature type="compositionally biased region" description="Basic and acidic residues" evidence="11">
    <location>
        <begin position="96"/>
        <end position="108"/>
    </location>
</feature>
<proteinExistence type="inferred from homology"/>
<evidence type="ECO:0000256" key="7">
    <source>
        <dbReference type="ARBA" id="ARBA00022927"/>
    </source>
</evidence>
<evidence type="ECO:0000256" key="3">
    <source>
        <dbReference type="ARBA" id="ARBA00022448"/>
    </source>
</evidence>
<dbReference type="Proteomes" id="UP000316981">
    <property type="component" value="Unassembled WGS sequence"/>
</dbReference>
<evidence type="ECO:0000256" key="2">
    <source>
        <dbReference type="ARBA" id="ARBA00006555"/>
    </source>
</evidence>
<dbReference type="HOGENOM" id="CLU_1064073_0_0_6"/>
<evidence type="ECO:0000256" key="6">
    <source>
        <dbReference type="ARBA" id="ARBA00022692"/>
    </source>
</evidence>
<reference evidence="13 15" key="1">
    <citation type="submission" date="2013-06" db="EMBL/GenBank/DDBJ databases">
        <title>The Genome Sequence of Acinetobacter sp. NIPH 2036.</title>
        <authorList>
            <consortium name="The Broad Institute Genome Sequencing Platform"/>
            <consortium name="The Broad Institute Genome Sequencing Center for Infectious Disease"/>
            <person name="Cerqueira G."/>
            <person name="Feldgarden M."/>
            <person name="Courvalin P."/>
            <person name="Perichon B."/>
            <person name="Grillot-Courvalin C."/>
            <person name="Clermont D."/>
            <person name="Rocha E."/>
            <person name="Yoon E.-J."/>
            <person name="Nemec A."/>
            <person name="Young S.K."/>
            <person name="Zeng Q."/>
            <person name="Gargeya S."/>
            <person name="Fitzgerald M."/>
            <person name="Abouelleil A."/>
            <person name="Alvarado L."/>
            <person name="Berlin A.M."/>
            <person name="Chapman S.B."/>
            <person name="Dewar J."/>
            <person name="Goldberg J."/>
            <person name="Griggs A."/>
            <person name="Gujja S."/>
            <person name="Hansen M."/>
            <person name="Howarth C."/>
            <person name="Imamovic A."/>
            <person name="Larimer J."/>
            <person name="McCowan C."/>
            <person name="Murphy C."/>
            <person name="Pearson M."/>
            <person name="Priest M."/>
            <person name="Roberts A."/>
            <person name="Saif S."/>
            <person name="Shea T."/>
            <person name="Sykes S."/>
            <person name="Wortman J."/>
            <person name="Nusbaum C."/>
            <person name="Birren B."/>
        </authorList>
    </citation>
    <scope>NUCLEOTIDE SEQUENCE [LARGE SCALE GENOMIC DNA]</scope>
    <source>
        <strain evidence="13 15">NIPH 2036</strain>
    </source>
</reference>
<evidence type="ECO:0000256" key="11">
    <source>
        <dbReference type="SAM" id="MobiDB-lite"/>
    </source>
</evidence>
<evidence type="ECO:0000313" key="15">
    <source>
        <dbReference type="Proteomes" id="UP000014559"/>
    </source>
</evidence>
<evidence type="ECO:0000256" key="9">
    <source>
        <dbReference type="ARBA" id="ARBA00023136"/>
    </source>
</evidence>
<dbReference type="EMBL" id="VMTP01000062">
    <property type="protein sequence ID" value="TVT80934.1"/>
    <property type="molecule type" value="Genomic_DNA"/>
</dbReference>
<comment type="function">
    <text evidence="10">Interacts with outer membrane receptor proteins that carry out high-affinity binding and energy dependent uptake into the periplasmic space of specific substrates. It could act to transduce energy from the cytoplasmic membrane to specific energy-requiring processes in the outer membrane, resulting in the release into the periplasm of ligands bound by these outer membrane proteins.</text>
</comment>
<comment type="subcellular location">
    <subcellularLocation>
        <location evidence="1 10">Cell inner membrane</location>
        <topology evidence="1 10">Single-pass membrane protein</topology>
        <orientation evidence="1 10">Periplasmic side</orientation>
    </subcellularLocation>
</comment>
<feature type="region of interest" description="Disordered" evidence="11">
    <location>
        <begin position="58"/>
        <end position="117"/>
    </location>
</feature>
<dbReference type="GO" id="GO:0015031">
    <property type="term" value="P:protein transport"/>
    <property type="evidence" value="ECO:0007669"/>
    <property type="project" value="UniProtKB-UniRule"/>
</dbReference>
<dbReference type="Proteomes" id="UP000014559">
    <property type="component" value="Unassembled WGS sequence"/>
</dbReference>
<keyword evidence="6 10" id="KW-0812">Transmembrane</keyword>
<keyword evidence="7 10" id="KW-0653">Protein transport</keyword>
<dbReference type="RefSeq" id="WP_016653136.1">
    <property type="nucleotide sequence ID" value="NZ_BHGD02000013.1"/>
</dbReference>